<proteinExistence type="predicted"/>
<evidence type="ECO:0000256" key="2">
    <source>
        <dbReference type="ARBA" id="ARBA00022771"/>
    </source>
</evidence>
<evidence type="ECO:0000256" key="10">
    <source>
        <dbReference type="SAM" id="MobiDB-lite"/>
    </source>
</evidence>
<keyword evidence="2 8" id="KW-0863">Zinc-finger</keyword>
<comment type="subcellular location">
    <subcellularLocation>
        <location evidence="8 9">Nucleus</location>
    </subcellularLocation>
</comment>
<protein>
    <recommendedName>
        <fullName evidence="9">Dof zinc finger protein</fullName>
    </recommendedName>
</protein>
<dbReference type="PANTHER" id="PTHR31992">
    <property type="entry name" value="DOF ZINC FINGER PROTEIN DOF1.4-RELATED"/>
    <property type="match status" value="1"/>
</dbReference>
<dbReference type="PROSITE" id="PS01361">
    <property type="entry name" value="ZF_DOF_1"/>
    <property type="match status" value="1"/>
</dbReference>
<sequence length="194" mass="21036">MQQDREGGRGGSQPQQQQQQQPQQCPRCQSLNTKFCYYNNYSLSQPRYFCKACKRYWTQGGTLRNIPVGGGCRKGKRAKTSASSSSLAEDTRSLPQQSPQQAQVQPEFTAAPPNIISSTSIPRAKEPVGAMSSGVSYYPSGRYLSSLGAIHSLNQSQPFNQLVGSSNLNVPPRFNVPSATTAASNSTVRILSNG</sequence>
<dbReference type="GO" id="GO:0003700">
    <property type="term" value="F:DNA-binding transcription factor activity"/>
    <property type="evidence" value="ECO:0007669"/>
    <property type="project" value="UniProtKB-UniRule"/>
</dbReference>
<keyword evidence="4 9" id="KW-0805">Transcription regulation</keyword>
<evidence type="ECO:0000256" key="7">
    <source>
        <dbReference type="ARBA" id="ARBA00023242"/>
    </source>
</evidence>
<keyword evidence="1 9" id="KW-0479">Metal-binding</keyword>
<evidence type="ECO:0000256" key="6">
    <source>
        <dbReference type="ARBA" id="ARBA00023163"/>
    </source>
</evidence>
<dbReference type="GO" id="GO:0005634">
    <property type="term" value="C:nucleus"/>
    <property type="evidence" value="ECO:0007669"/>
    <property type="project" value="UniProtKB-SubCell"/>
</dbReference>
<feature type="domain" description="Dof-type" evidence="11">
    <location>
        <begin position="23"/>
        <end position="77"/>
    </location>
</feature>
<evidence type="ECO:0000256" key="3">
    <source>
        <dbReference type="ARBA" id="ARBA00022833"/>
    </source>
</evidence>
<gene>
    <name evidence="12" type="ORF">O6P43_012666</name>
</gene>
<organism evidence="12 13">
    <name type="scientific">Quillaja saponaria</name>
    <name type="common">Soap bark tree</name>
    <dbReference type="NCBI Taxonomy" id="32244"/>
    <lineage>
        <taxon>Eukaryota</taxon>
        <taxon>Viridiplantae</taxon>
        <taxon>Streptophyta</taxon>
        <taxon>Embryophyta</taxon>
        <taxon>Tracheophyta</taxon>
        <taxon>Spermatophyta</taxon>
        <taxon>Magnoliopsida</taxon>
        <taxon>eudicotyledons</taxon>
        <taxon>Gunneridae</taxon>
        <taxon>Pentapetalae</taxon>
        <taxon>rosids</taxon>
        <taxon>fabids</taxon>
        <taxon>Fabales</taxon>
        <taxon>Quillajaceae</taxon>
        <taxon>Quillaja</taxon>
    </lineage>
</organism>
<comment type="function">
    <text evidence="9">Transcription factor that binds specifically to a 5'-AA[AG]G-3' consensus core sequence.</text>
</comment>
<dbReference type="EMBL" id="JARAOO010000005">
    <property type="protein sequence ID" value="KAJ7968582.1"/>
    <property type="molecule type" value="Genomic_DNA"/>
</dbReference>
<dbReference type="Pfam" id="PF02701">
    <property type="entry name" value="Zn_ribbon_Dof"/>
    <property type="match status" value="1"/>
</dbReference>
<dbReference type="PANTHER" id="PTHR31992:SF108">
    <property type="entry name" value="DOF ZINC FINGER PROTEIN"/>
    <property type="match status" value="1"/>
</dbReference>
<dbReference type="PROSITE" id="PS50884">
    <property type="entry name" value="ZF_DOF_2"/>
    <property type="match status" value="1"/>
</dbReference>
<evidence type="ECO:0000256" key="9">
    <source>
        <dbReference type="RuleBase" id="RU369094"/>
    </source>
</evidence>
<keyword evidence="6 9" id="KW-0804">Transcription</keyword>
<keyword evidence="3 9" id="KW-0862">Zinc</keyword>
<keyword evidence="13" id="KW-1185">Reference proteome</keyword>
<reference evidence="12" key="1">
    <citation type="journal article" date="2023" name="Science">
        <title>Elucidation of the pathway for biosynthesis of saponin adjuvants from the soapbark tree.</title>
        <authorList>
            <person name="Reed J."/>
            <person name="Orme A."/>
            <person name="El-Demerdash A."/>
            <person name="Owen C."/>
            <person name="Martin L.B.B."/>
            <person name="Misra R.C."/>
            <person name="Kikuchi S."/>
            <person name="Rejzek M."/>
            <person name="Martin A.C."/>
            <person name="Harkess A."/>
            <person name="Leebens-Mack J."/>
            <person name="Louveau T."/>
            <person name="Stephenson M.J."/>
            <person name="Osbourn A."/>
        </authorList>
    </citation>
    <scope>NUCLEOTIDE SEQUENCE</scope>
    <source>
        <strain evidence="12">S10</strain>
    </source>
</reference>
<feature type="region of interest" description="Disordered" evidence="10">
    <location>
        <begin position="1"/>
        <end position="24"/>
    </location>
</feature>
<dbReference type="InterPro" id="IPR003851">
    <property type="entry name" value="Znf_Dof"/>
</dbReference>
<dbReference type="InterPro" id="IPR045174">
    <property type="entry name" value="Dof"/>
</dbReference>
<dbReference type="KEGG" id="qsa:O6P43_012666"/>
<dbReference type="GO" id="GO:0003677">
    <property type="term" value="F:DNA binding"/>
    <property type="evidence" value="ECO:0007669"/>
    <property type="project" value="UniProtKB-UniRule"/>
</dbReference>
<evidence type="ECO:0000256" key="4">
    <source>
        <dbReference type="ARBA" id="ARBA00023015"/>
    </source>
</evidence>
<dbReference type="GO" id="GO:0008270">
    <property type="term" value="F:zinc ion binding"/>
    <property type="evidence" value="ECO:0007669"/>
    <property type="project" value="UniProtKB-KW"/>
</dbReference>
<evidence type="ECO:0000256" key="1">
    <source>
        <dbReference type="ARBA" id="ARBA00022723"/>
    </source>
</evidence>
<name>A0AAD7M2Q9_QUISA</name>
<keyword evidence="7 8" id="KW-0539">Nucleus</keyword>
<dbReference type="AlphaFoldDB" id="A0AAD7M2Q9"/>
<feature type="region of interest" description="Disordered" evidence="10">
    <location>
        <begin position="68"/>
        <end position="106"/>
    </location>
</feature>
<dbReference type="Proteomes" id="UP001163823">
    <property type="component" value="Chromosome 5"/>
</dbReference>
<feature type="compositionally biased region" description="Low complexity" evidence="10">
    <location>
        <begin position="12"/>
        <end position="24"/>
    </location>
</feature>
<feature type="compositionally biased region" description="Low complexity" evidence="10">
    <location>
        <begin position="95"/>
        <end position="106"/>
    </location>
</feature>
<evidence type="ECO:0000256" key="5">
    <source>
        <dbReference type="ARBA" id="ARBA00023125"/>
    </source>
</evidence>
<evidence type="ECO:0000313" key="12">
    <source>
        <dbReference type="EMBL" id="KAJ7968582.1"/>
    </source>
</evidence>
<keyword evidence="5 8" id="KW-0238">DNA-binding</keyword>
<accession>A0AAD7M2Q9</accession>
<comment type="caution">
    <text evidence="12">The sequence shown here is derived from an EMBL/GenBank/DDBJ whole genome shotgun (WGS) entry which is preliminary data.</text>
</comment>
<evidence type="ECO:0000313" key="13">
    <source>
        <dbReference type="Proteomes" id="UP001163823"/>
    </source>
</evidence>
<evidence type="ECO:0000256" key="8">
    <source>
        <dbReference type="PROSITE-ProRule" id="PRU00071"/>
    </source>
</evidence>
<evidence type="ECO:0000259" key="11">
    <source>
        <dbReference type="PROSITE" id="PS50884"/>
    </source>
</evidence>